<gene>
    <name evidence="1" type="ORF">K488DRAFT_40121</name>
</gene>
<organism evidence="1 2">
    <name type="scientific">Vararia minispora EC-137</name>
    <dbReference type="NCBI Taxonomy" id="1314806"/>
    <lineage>
        <taxon>Eukaryota</taxon>
        <taxon>Fungi</taxon>
        <taxon>Dikarya</taxon>
        <taxon>Basidiomycota</taxon>
        <taxon>Agaricomycotina</taxon>
        <taxon>Agaricomycetes</taxon>
        <taxon>Russulales</taxon>
        <taxon>Lachnocladiaceae</taxon>
        <taxon>Vararia</taxon>
    </lineage>
</organism>
<evidence type="ECO:0000313" key="1">
    <source>
        <dbReference type="EMBL" id="KAI0036915.1"/>
    </source>
</evidence>
<dbReference type="EMBL" id="MU273467">
    <property type="protein sequence ID" value="KAI0036915.1"/>
    <property type="molecule type" value="Genomic_DNA"/>
</dbReference>
<reference evidence="1" key="1">
    <citation type="submission" date="2021-02" db="EMBL/GenBank/DDBJ databases">
        <authorList>
            <consortium name="DOE Joint Genome Institute"/>
            <person name="Ahrendt S."/>
            <person name="Looney B.P."/>
            <person name="Miyauchi S."/>
            <person name="Morin E."/>
            <person name="Drula E."/>
            <person name="Courty P.E."/>
            <person name="Chicoki N."/>
            <person name="Fauchery L."/>
            <person name="Kohler A."/>
            <person name="Kuo A."/>
            <person name="Labutti K."/>
            <person name="Pangilinan J."/>
            <person name="Lipzen A."/>
            <person name="Riley R."/>
            <person name="Andreopoulos W."/>
            <person name="He G."/>
            <person name="Johnson J."/>
            <person name="Barry K.W."/>
            <person name="Grigoriev I.V."/>
            <person name="Nagy L."/>
            <person name="Hibbett D."/>
            <person name="Henrissat B."/>
            <person name="Matheny P.B."/>
            <person name="Labbe J."/>
            <person name="Martin F."/>
        </authorList>
    </citation>
    <scope>NUCLEOTIDE SEQUENCE</scope>
    <source>
        <strain evidence="1">EC-137</strain>
    </source>
</reference>
<dbReference type="Proteomes" id="UP000814128">
    <property type="component" value="Unassembled WGS sequence"/>
</dbReference>
<name>A0ACB8QZF9_9AGAM</name>
<sequence>MLQYSVHPPPLSVSFSKKIPSSTLKFRTNDRRPSTATSAQPPRRDDLRPLTPQFPPIQRLPPLPSHLVLPDEFDDLPSPSFPPASLPRPISRPVPSHVHQSSSPASYFHSPAPSSVSSVNADIPDILVPGDIIGLDVPLRSEPLRLATLPAPSIDRPPAPDTPPADAEFEVVRKLGTGSYAVVYLVREILSRPPSSDDGHVYASGKLDLDGPRSPPAQYGREYAVKLLSKANLDDDALAAQLFEATVHQSLPSHPNLVSLHRTFETPSYLLLLLEFVPGEDLFYFLEQSRDHYQTSSPPSPADPTDPLRDSRTPPTPGLLSSQHPSQLLSPVRLRLIASMFAQMCEAVAVCHDHGVFHRDIKPENFIVTDGLTPPDDAGRSERRVLVKLSDFGLSTKDIESSDMDCGSAPYMAYECRNNLAPTYRPRAADVWSLGIVLINMLYHCNPWTDTADGVCSSFSAYRAAPVVFLTQRFPGMSPAVASFLAARVFCILPDPRSEAPRASARELGAWVRDLPVHFGANAGRSVSQRGHSRGGSVSSLGHGLNSVPPSRRPASRVGSTAGVRMSRAPSVVGIVAEEERAPVISEEAEMEEIVEEPRELVQDPESRTSTSTKRRKRGARKGKGQAASPSPVPPDTSEILASASQTLARELSRASKGTGKASSPVASVPPVPAIPATVAAAERAPAKKPSIWKLGFGSKASEGSGKDKEREQHAHRDEPPRGRAANVSDLILGLNAPPLPSSKTSTGRAGGSRTRPRRRRRASRLARPRCPCRPVWRPRPARRRSAAQCVRAPASRLGADACPSTVMTGVPWELAELPRQLHPKPHGDIFGQPPAPRPRRAKQAAKSPDHNNLGTISESRVDAGTSTTDLALSPGEEGAGEDGPKKVQRGQINALAKMLGALRR</sequence>
<evidence type="ECO:0000313" key="2">
    <source>
        <dbReference type="Proteomes" id="UP000814128"/>
    </source>
</evidence>
<proteinExistence type="predicted"/>
<accession>A0ACB8QZF9</accession>
<comment type="caution">
    <text evidence="1">The sequence shown here is derived from an EMBL/GenBank/DDBJ whole genome shotgun (WGS) entry which is preliminary data.</text>
</comment>
<protein>
    <submittedName>
        <fullName evidence="1">Uncharacterized protein</fullName>
    </submittedName>
</protein>
<reference evidence="1" key="2">
    <citation type="journal article" date="2022" name="New Phytol.">
        <title>Evolutionary transition to the ectomycorrhizal habit in the genomes of a hyperdiverse lineage of mushroom-forming fungi.</title>
        <authorList>
            <person name="Looney B."/>
            <person name="Miyauchi S."/>
            <person name="Morin E."/>
            <person name="Drula E."/>
            <person name="Courty P.E."/>
            <person name="Kohler A."/>
            <person name="Kuo A."/>
            <person name="LaButti K."/>
            <person name="Pangilinan J."/>
            <person name="Lipzen A."/>
            <person name="Riley R."/>
            <person name="Andreopoulos W."/>
            <person name="He G."/>
            <person name="Johnson J."/>
            <person name="Nolan M."/>
            <person name="Tritt A."/>
            <person name="Barry K.W."/>
            <person name="Grigoriev I.V."/>
            <person name="Nagy L.G."/>
            <person name="Hibbett D."/>
            <person name="Henrissat B."/>
            <person name="Matheny P.B."/>
            <person name="Labbe J."/>
            <person name="Martin F.M."/>
        </authorList>
    </citation>
    <scope>NUCLEOTIDE SEQUENCE</scope>
    <source>
        <strain evidence="1">EC-137</strain>
    </source>
</reference>
<keyword evidence="2" id="KW-1185">Reference proteome</keyword>